<dbReference type="AlphaFoldDB" id="A0AAN6Y3M8"/>
<accession>A0AAN6Y3M8</accession>
<keyword evidence="1" id="KW-0175">Coiled coil</keyword>
<reference evidence="3" key="2">
    <citation type="submission" date="2023-05" db="EMBL/GenBank/DDBJ databases">
        <authorList>
            <consortium name="Lawrence Berkeley National Laboratory"/>
            <person name="Steindorff A."/>
            <person name="Hensen N."/>
            <person name="Bonometti L."/>
            <person name="Westerberg I."/>
            <person name="Brannstrom I.O."/>
            <person name="Guillou S."/>
            <person name="Cros-Aarteil S."/>
            <person name="Calhoun S."/>
            <person name="Haridas S."/>
            <person name="Kuo A."/>
            <person name="Mondo S."/>
            <person name="Pangilinan J."/>
            <person name="Riley R."/>
            <person name="Labutti K."/>
            <person name="Andreopoulos B."/>
            <person name="Lipzen A."/>
            <person name="Chen C."/>
            <person name="Yanf M."/>
            <person name="Daum C."/>
            <person name="Ng V."/>
            <person name="Clum A."/>
            <person name="Ohm R."/>
            <person name="Martin F."/>
            <person name="Silar P."/>
            <person name="Natvig D."/>
            <person name="Lalanne C."/>
            <person name="Gautier V."/>
            <person name="Ament-Velasquez S.L."/>
            <person name="Kruys A."/>
            <person name="Hutchinson M.I."/>
            <person name="Powell A.J."/>
            <person name="Barry K."/>
            <person name="Miller A.N."/>
            <person name="Grigoriev I.V."/>
            <person name="Debuchy R."/>
            <person name="Gladieux P."/>
            <person name="Thoren M.H."/>
            <person name="Johannesson H."/>
        </authorList>
    </citation>
    <scope>NUCLEOTIDE SEQUENCE</scope>
    <source>
        <strain evidence="3">PSN293</strain>
    </source>
</reference>
<feature type="coiled-coil region" evidence="1">
    <location>
        <begin position="245"/>
        <end position="272"/>
    </location>
</feature>
<protein>
    <submittedName>
        <fullName evidence="3">Uncharacterized protein</fullName>
    </submittedName>
</protein>
<gene>
    <name evidence="3" type="ORF">QBC37DRAFT_431426</name>
</gene>
<feature type="compositionally biased region" description="Basic and acidic residues" evidence="2">
    <location>
        <begin position="78"/>
        <end position="105"/>
    </location>
</feature>
<feature type="coiled-coil region" evidence="1">
    <location>
        <begin position="299"/>
        <end position="348"/>
    </location>
</feature>
<sequence length="674" mass="76879">MSPLSHEKPPSSVERRRSDSHNSKILYRSSSPASTQRTVSVNISPDRPLPLRPDSNESRQEKQGDTSKRESGSLLDEVMERYERKELETRKAHEKELRKLQKEHDMSLERLGKELAKTRQSHSVEVRSLKEEKHAAEAKWQSLYNSLETEREEAHIARRELEELKASHTVELQGERQLLENAHINRLQQDSAKLADKYEHKLQEQAEKHQQTARRMQEQSDGRVAEMRQKMADQDKYVQVQAHKMDRITSHESSLQKEADALKKQCDDLQAMATAQKLSLAAEIKKQSVYYSERSVMHEERLEKQQVAHNQERANFEERLKKQQTEFVQDMQKRVAYYEDLNDRLRADHRQQLETATLGLNKRILSLESDLIDNGDDMRPSLGGGPLQSRYRQLKLKVETITEPFNLAEMRSPHGFATDELDQRGFLAKEGKAQLRFLLRSICWSIIMGGFFSSPFGFGAFGPGEGKKLLLEVYATWQKLFDPKFTGFIASPELSGQEDFEPFYNDKFANWWRAATFQSIQSAVFRSRRTSQVGEPTEAVEEMQMPQGIAKVFAGNMARVKSRILGVITKACGVDKASEAIEGEVEDLVRCASLLAVEFGAHGAKICFGMPKFGDTVQIGTEFVDCEDGDSNRGKLETVELAVSPSLFMIGDGRKDLTTATCLFPGEIYPRRES</sequence>
<evidence type="ECO:0000256" key="2">
    <source>
        <dbReference type="SAM" id="MobiDB-lite"/>
    </source>
</evidence>
<organism evidence="3 4">
    <name type="scientific">Rhypophila decipiens</name>
    <dbReference type="NCBI Taxonomy" id="261697"/>
    <lineage>
        <taxon>Eukaryota</taxon>
        <taxon>Fungi</taxon>
        <taxon>Dikarya</taxon>
        <taxon>Ascomycota</taxon>
        <taxon>Pezizomycotina</taxon>
        <taxon>Sordariomycetes</taxon>
        <taxon>Sordariomycetidae</taxon>
        <taxon>Sordariales</taxon>
        <taxon>Naviculisporaceae</taxon>
        <taxon>Rhypophila</taxon>
    </lineage>
</organism>
<comment type="caution">
    <text evidence="3">The sequence shown here is derived from an EMBL/GenBank/DDBJ whole genome shotgun (WGS) entry which is preliminary data.</text>
</comment>
<name>A0AAN6Y3M8_9PEZI</name>
<reference evidence="3" key="1">
    <citation type="journal article" date="2023" name="Mol. Phylogenet. Evol.">
        <title>Genome-scale phylogeny and comparative genomics of the fungal order Sordariales.</title>
        <authorList>
            <person name="Hensen N."/>
            <person name="Bonometti L."/>
            <person name="Westerberg I."/>
            <person name="Brannstrom I.O."/>
            <person name="Guillou S."/>
            <person name="Cros-Aarteil S."/>
            <person name="Calhoun S."/>
            <person name="Haridas S."/>
            <person name="Kuo A."/>
            <person name="Mondo S."/>
            <person name="Pangilinan J."/>
            <person name="Riley R."/>
            <person name="LaButti K."/>
            <person name="Andreopoulos B."/>
            <person name="Lipzen A."/>
            <person name="Chen C."/>
            <person name="Yan M."/>
            <person name="Daum C."/>
            <person name="Ng V."/>
            <person name="Clum A."/>
            <person name="Steindorff A."/>
            <person name="Ohm R.A."/>
            <person name="Martin F."/>
            <person name="Silar P."/>
            <person name="Natvig D.O."/>
            <person name="Lalanne C."/>
            <person name="Gautier V."/>
            <person name="Ament-Velasquez S.L."/>
            <person name="Kruys A."/>
            <person name="Hutchinson M.I."/>
            <person name="Powell A.J."/>
            <person name="Barry K."/>
            <person name="Miller A.N."/>
            <person name="Grigoriev I.V."/>
            <person name="Debuchy R."/>
            <person name="Gladieux P."/>
            <person name="Hiltunen Thoren M."/>
            <person name="Johannesson H."/>
        </authorList>
    </citation>
    <scope>NUCLEOTIDE SEQUENCE</scope>
    <source>
        <strain evidence="3">PSN293</strain>
    </source>
</reference>
<feature type="compositionally biased region" description="Basic and acidic residues" evidence="2">
    <location>
        <begin position="54"/>
        <end position="71"/>
    </location>
</feature>
<evidence type="ECO:0000313" key="4">
    <source>
        <dbReference type="Proteomes" id="UP001301769"/>
    </source>
</evidence>
<feature type="compositionally biased region" description="Polar residues" evidence="2">
    <location>
        <begin position="28"/>
        <end position="43"/>
    </location>
</feature>
<evidence type="ECO:0000313" key="3">
    <source>
        <dbReference type="EMBL" id="KAK4208767.1"/>
    </source>
</evidence>
<proteinExistence type="predicted"/>
<keyword evidence="4" id="KW-1185">Reference proteome</keyword>
<evidence type="ECO:0000256" key="1">
    <source>
        <dbReference type="SAM" id="Coils"/>
    </source>
</evidence>
<feature type="compositionally biased region" description="Basic and acidic residues" evidence="2">
    <location>
        <begin position="1"/>
        <end position="22"/>
    </location>
</feature>
<dbReference type="Proteomes" id="UP001301769">
    <property type="component" value="Unassembled WGS sequence"/>
</dbReference>
<dbReference type="EMBL" id="MU858230">
    <property type="protein sequence ID" value="KAK4208767.1"/>
    <property type="molecule type" value="Genomic_DNA"/>
</dbReference>
<feature type="region of interest" description="Disordered" evidence="2">
    <location>
        <begin position="1"/>
        <end position="105"/>
    </location>
</feature>